<evidence type="ECO:0008006" key="4">
    <source>
        <dbReference type="Google" id="ProtNLM"/>
    </source>
</evidence>
<dbReference type="SUPFAM" id="SSF54427">
    <property type="entry name" value="NTF2-like"/>
    <property type="match status" value="1"/>
</dbReference>
<reference evidence="2 3" key="1">
    <citation type="submission" date="2019-03" db="EMBL/GenBank/DDBJ databases">
        <title>Genomic Encyclopedia of Type Strains, Phase III (KMG-III): the genomes of soil and plant-associated and newly described type strains.</title>
        <authorList>
            <person name="Whitman W."/>
        </authorList>
    </citation>
    <scope>NUCLEOTIDE SEQUENCE [LARGE SCALE GENOMIC DNA]</scope>
    <source>
        <strain evidence="2 3">CGMCC 1.7660</strain>
    </source>
</reference>
<dbReference type="AlphaFoldDB" id="A0A4R6WX25"/>
<dbReference type="RefSeq" id="WP_133613423.1">
    <property type="nucleotide sequence ID" value="NZ_SNYW01000008.1"/>
</dbReference>
<sequence>MLNMLSPDRTRHNARPQAPRPFAERPLSEDARAELQRLFKAYDAACLDLDAEAVAAIYDLPCLISTASGSTAFSARGELRQALLGRFAGYRQHGIVAASITALELESVAADFATARVVWTLADRRDVAMVSVPRRYTLRRSATSPGRPWKIAHVVNLADPASRLADGGRALLRIAGT</sequence>
<dbReference type="Proteomes" id="UP000295783">
    <property type="component" value="Unassembled WGS sequence"/>
</dbReference>
<proteinExistence type="predicted"/>
<name>A0A4R6WX25_9PROT</name>
<gene>
    <name evidence="2" type="ORF">A8950_1935</name>
</gene>
<protein>
    <recommendedName>
        <fullName evidence="4">Ketosteroid isomerase-like protein</fullName>
    </recommendedName>
</protein>
<dbReference type="EMBL" id="SNYW01000008">
    <property type="protein sequence ID" value="TDQ82115.1"/>
    <property type="molecule type" value="Genomic_DNA"/>
</dbReference>
<evidence type="ECO:0000256" key="1">
    <source>
        <dbReference type="SAM" id="MobiDB-lite"/>
    </source>
</evidence>
<dbReference type="Gene3D" id="3.10.450.50">
    <property type="match status" value="1"/>
</dbReference>
<feature type="region of interest" description="Disordered" evidence="1">
    <location>
        <begin position="1"/>
        <end position="26"/>
    </location>
</feature>
<evidence type="ECO:0000313" key="2">
    <source>
        <dbReference type="EMBL" id="TDQ82115.1"/>
    </source>
</evidence>
<dbReference type="InterPro" id="IPR032710">
    <property type="entry name" value="NTF2-like_dom_sf"/>
</dbReference>
<organism evidence="2 3">
    <name type="scientific">Dongia mobilis</name>
    <dbReference type="NCBI Taxonomy" id="578943"/>
    <lineage>
        <taxon>Bacteria</taxon>
        <taxon>Pseudomonadati</taxon>
        <taxon>Pseudomonadota</taxon>
        <taxon>Alphaproteobacteria</taxon>
        <taxon>Rhodospirillales</taxon>
        <taxon>Dongiaceae</taxon>
        <taxon>Dongia</taxon>
    </lineage>
</organism>
<comment type="caution">
    <text evidence="2">The sequence shown here is derived from an EMBL/GenBank/DDBJ whole genome shotgun (WGS) entry which is preliminary data.</text>
</comment>
<accession>A0A4R6WX25</accession>
<evidence type="ECO:0000313" key="3">
    <source>
        <dbReference type="Proteomes" id="UP000295783"/>
    </source>
</evidence>
<keyword evidence="3" id="KW-1185">Reference proteome</keyword>